<dbReference type="PANTHER" id="PTHR35335:SF1">
    <property type="entry name" value="UPF0716 PROTEIN FXSA"/>
    <property type="match status" value="1"/>
</dbReference>
<dbReference type="Pfam" id="PF04186">
    <property type="entry name" value="FxsA"/>
    <property type="match status" value="1"/>
</dbReference>
<dbReference type="NCBIfam" id="NF008528">
    <property type="entry name" value="PRK11463.1-2"/>
    <property type="match status" value="1"/>
</dbReference>
<feature type="region of interest" description="Disordered" evidence="1">
    <location>
        <begin position="120"/>
        <end position="139"/>
    </location>
</feature>
<dbReference type="AlphaFoldDB" id="A0A0H4JB88"/>
<keyword evidence="2" id="KW-1133">Transmembrane helix</keyword>
<feature type="transmembrane region" description="Helical" evidence="2">
    <location>
        <begin position="29"/>
        <end position="46"/>
    </location>
</feature>
<evidence type="ECO:0000313" key="4">
    <source>
        <dbReference type="Proteomes" id="UP000066549"/>
    </source>
</evidence>
<name>A0A0H4JB88_9PROT</name>
<evidence type="ECO:0000256" key="2">
    <source>
        <dbReference type="SAM" id="Phobius"/>
    </source>
</evidence>
<feature type="compositionally biased region" description="Basic and acidic residues" evidence="1">
    <location>
        <begin position="123"/>
        <end position="139"/>
    </location>
</feature>
<keyword evidence="2" id="KW-0472">Membrane</keyword>
<keyword evidence="4" id="KW-1185">Reference proteome</keyword>
<accession>A0A0H4JB88</accession>
<feature type="transmembrane region" description="Helical" evidence="2">
    <location>
        <begin position="78"/>
        <end position="101"/>
    </location>
</feature>
<sequence>MKFIGIWLLILVPFIEIWGYFKLGSLYGWWYFLYMVVVGVLGWRMIKEEKSQLLFRMMNSFQSAGSPFQMIMGTAKNMIAGGLFLFPGIVTDFIAIILLVMPSKNPNENLFQEMQNRFNQKKQKNDSVIEGEFKKEDDD</sequence>
<protein>
    <recommendedName>
        <fullName evidence="5">Exlusion protein FxsA</fullName>
    </recommendedName>
</protein>
<evidence type="ECO:0000313" key="3">
    <source>
        <dbReference type="EMBL" id="AKO65767.1"/>
    </source>
</evidence>
<evidence type="ECO:0008006" key="5">
    <source>
        <dbReference type="Google" id="ProtNLM"/>
    </source>
</evidence>
<dbReference type="PANTHER" id="PTHR35335">
    <property type="entry name" value="UPF0716 PROTEIN FXSA"/>
    <property type="match status" value="1"/>
</dbReference>
<evidence type="ECO:0000256" key="1">
    <source>
        <dbReference type="SAM" id="MobiDB-lite"/>
    </source>
</evidence>
<dbReference type="EMBL" id="CP011002">
    <property type="protein sequence ID" value="AKO65767.1"/>
    <property type="molecule type" value="Genomic_DNA"/>
</dbReference>
<keyword evidence="2" id="KW-0812">Transmembrane</keyword>
<organism evidence="3 4">
    <name type="scientific">Methylophilales bacterium MBRS-H7</name>
    <dbReference type="NCBI Taxonomy" id="1623450"/>
    <lineage>
        <taxon>Bacteria</taxon>
        <taxon>Pseudomonadati</taxon>
        <taxon>Pseudomonadota</taxon>
        <taxon>Betaproteobacteria</taxon>
        <taxon>Nitrosomonadales</taxon>
        <taxon>OM43 clade</taxon>
    </lineage>
</organism>
<dbReference type="Proteomes" id="UP000066549">
    <property type="component" value="Chromosome"/>
</dbReference>
<gene>
    <name evidence="3" type="ORF">VI33_03330</name>
</gene>
<reference evidence="3 4" key="1">
    <citation type="submission" date="2015-03" db="EMBL/GenBank/DDBJ databases">
        <title>Comparative analysis of the OM43 clade including a novel species from Red Sea uncovers genomic and metabolic diversity among marine methylotrophs.</title>
        <authorList>
            <person name="Jimenez-Infante F."/>
            <person name="Ngugi D.K."/>
            <person name="Vinu M."/>
            <person name="Alam I."/>
            <person name="Kamau A."/>
            <person name="Blom J."/>
            <person name="Bajic V.B."/>
            <person name="Stingl U."/>
        </authorList>
    </citation>
    <scope>NUCLEOTIDE SEQUENCE [LARGE SCALE GENOMIC DNA]</scope>
    <source>
        <strain evidence="3 4">MBRSH7</strain>
    </source>
</reference>
<dbReference type="InterPro" id="IPR007313">
    <property type="entry name" value="FxsA"/>
</dbReference>
<proteinExistence type="predicted"/>
<dbReference type="GO" id="GO:0016020">
    <property type="term" value="C:membrane"/>
    <property type="evidence" value="ECO:0007669"/>
    <property type="project" value="InterPro"/>
</dbReference>
<dbReference type="OrthoDB" id="8562817at2"/>